<name>R7RYU9_PUNST</name>
<dbReference type="Proteomes" id="UP000054196">
    <property type="component" value="Unassembled WGS sequence"/>
</dbReference>
<dbReference type="KEGG" id="psq:PUNSTDRAFT_139691"/>
<dbReference type="GeneID" id="18880412"/>
<gene>
    <name evidence="3" type="ORF">PUNSTDRAFT_139691</name>
</gene>
<dbReference type="EMBL" id="JH687669">
    <property type="protein sequence ID" value="EIN03285.1"/>
    <property type="molecule type" value="Genomic_DNA"/>
</dbReference>
<feature type="compositionally biased region" description="Acidic residues" evidence="2">
    <location>
        <begin position="123"/>
        <end position="132"/>
    </location>
</feature>
<evidence type="ECO:0000256" key="1">
    <source>
        <dbReference type="SAM" id="Coils"/>
    </source>
</evidence>
<feature type="region of interest" description="Disordered" evidence="2">
    <location>
        <begin position="99"/>
        <end position="139"/>
    </location>
</feature>
<keyword evidence="4" id="KW-1185">Reference proteome</keyword>
<reference evidence="4" key="1">
    <citation type="journal article" date="2012" name="Science">
        <title>The Paleozoic origin of enzymatic lignin decomposition reconstructed from 31 fungal genomes.</title>
        <authorList>
            <person name="Floudas D."/>
            <person name="Binder M."/>
            <person name="Riley R."/>
            <person name="Barry K."/>
            <person name="Blanchette R.A."/>
            <person name="Henrissat B."/>
            <person name="Martinez A.T."/>
            <person name="Otillar R."/>
            <person name="Spatafora J.W."/>
            <person name="Yadav J.S."/>
            <person name="Aerts A."/>
            <person name="Benoit I."/>
            <person name="Boyd A."/>
            <person name="Carlson A."/>
            <person name="Copeland A."/>
            <person name="Coutinho P.M."/>
            <person name="de Vries R.P."/>
            <person name="Ferreira P."/>
            <person name="Findley K."/>
            <person name="Foster B."/>
            <person name="Gaskell J."/>
            <person name="Glotzer D."/>
            <person name="Gorecki P."/>
            <person name="Heitman J."/>
            <person name="Hesse C."/>
            <person name="Hori C."/>
            <person name="Igarashi K."/>
            <person name="Jurgens J.A."/>
            <person name="Kallen N."/>
            <person name="Kersten P."/>
            <person name="Kohler A."/>
            <person name="Kuees U."/>
            <person name="Kumar T.K.A."/>
            <person name="Kuo A."/>
            <person name="LaButti K."/>
            <person name="Larrondo L.F."/>
            <person name="Lindquist E."/>
            <person name="Ling A."/>
            <person name="Lombard V."/>
            <person name="Lucas S."/>
            <person name="Lundell T."/>
            <person name="Martin R."/>
            <person name="McLaughlin D.J."/>
            <person name="Morgenstern I."/>
            <person name="Morin E."/>
            <person name="Murat C."/>
            <person name="Nagy L.G."/>
            <person name="Nolan M."/>
            <person name="Ohm R.A."/>
            <person name="Patyshakuliyeva A."/>
            <person name="Rokas A."/>
            <person name="Ruiz-Duenas F.J."/>
            <person name="Sabat G."/>
            <person name="Salamov A."/>
            <person name="Samejima M."/>
            <person name="Schmutz J."/>
            <person name="Slot J.C."/>
            <person name="St John F."/>
            <person name="Stenlid J."/>
            <person name="Sun H."/>
            <person name="Sun S."/>
            <person name="Syed K."/>
            <person name="Tsang A."/>
            <person name="Wiebenga A."/>
            <person name="Young D."/>
            <person name="Pisabarro A."/>
            <person name="Eastwood D.C."/>
            <person name="Martin F."/>
            <person name="Cullen D."/>
            <person name="Grigoriev I.V."/>
            <person name="Hibbett D.S."/>
        </authorList>
    </citation>
    <scope>NUCLEOTIDE SEQUENCE [LARGE SCALE GENOMIC DNA]</scope>
    <source>
        <strain evidence="4">HHB-11173 SS5</strain>
    </source>
</reference>
<dbReference type="AlphaFoldDB" id="R7RYU9"/>
<sequence>MKLNQSLQSKEDAKNTERRNKYMVGGMARHFTHKGFIAEEERLEAIAKEKEAQKEQRETARKQKRHVKEAFEEWWRMAKEEYSKDRSEYEEMKKRLISEGVKCKDLPKAPQKPKKADYPKETEDLDDSESDDSTSSKVY</sequence>
<dbReference type="KEGG" id="psq:PUNSTDRAFT_134321"/>
<evidence type="ECO:0000313" key="3">
    <source>
        <dbReference type="EMBL" id="EIN03285.1"/>
    </source>
</evidence>
<accession>R7RYU9</accession>
<protein>
    <submittedName>
        <fullName evidence="3">Uncharacterized protein</fullName>
    </submittedName>
</protein>
<dbReference type="RefSeq" id="XP_007389486.1">
    <property type="nucleotide sequence ID" value="XM_007389424.1"/>
</dbReference>
<keyword evidence="1" id="KW-0175">Coiled coil</keyword>
<evidence type="ECO:0000313" key="4">
    <source>
        <dbReference type="Proteomes" id="UP000054196"/>
    </source>
</evidence>
<dbReference type="OMA" id="MAKEEYS"/>
<organism evidence="3 4">
    <name type="scientific">Punctularia strigosozonata (strain HHB-11173)</name>
    <name type="common">White-rot fungus</name>
    <dbReference type="NCBI Taxonomy" id="741275"/>
    <lineage>
        <taxon>Eukaryota</taxon>
        <taxon>Fungi</taxon>
        <taxon>Dikarya</taxon>
        <taxon>Basidiomycota</taxon>
        <taxon>Agaricomycotina</taxon>
        <taxon>Agaricomycetes</taxon>
        <taxon>Corticiales</taxon>
        <taxon>Punctulariaceae</taxon>
        <taxon>Punctularia</taxon>
    </lineage>
</organism>
<feature type="compositionally biased region" description="Basic and acidic residues" evidence="2">
    <location>
        <begin position="9"/>
        <end position="20"/>
    </location>
</feature>
<dbReference type="RefSeq" id="XP_007383853.1">
    <property type="nucleotide sequence ID" value="XM_007383791.1"/>
</dbReference>
<feature type="region of interest" description="Disordered" evidence="2">
    <location>
        <begin position="1"/>
        <end position="21"/>
    </location>
</feature>
<dbReference type="HOGENOM" id="CLU_1846117_0_0_1"/>
<evidence type="ECO:0000256" key="2">
    <source>
        <dbReference type="SAM" id="MobiDB-lite"/>
    </source>
</evidence>
<feature type="coiled-coil region" evidence="1">
    <location>
        <begin position="36"/>
        <end position="99"/>
    </location>
</feature>
<proteinExistence type="predicted"/>